<organism evidence="2 3">
    <name type="scientific">Eiseniibacteriota bacterium</name>
    <dbReference type="NCBI Taxonomy" id="2212470"/>
    <lineage>
        <taxon>Bacteria</taxon>
        <taxon>Candidatus Eiseniibacteriota</taxon>
    </lineage>
</organism>
<feature type="transmembrane region" description="Helical" evidence="1">
    <location>
        <begin position="15"/>
        <end position="36"/>
    </location>
</feature>
<comment type="caution">
    <text evidence="2">The sequence shown here is derived from an EMBL/GenBank/DDBJ whole genome shotgun (WGS) entry which is preliminary data.</text>
</comment>
<evidence type="ECO:0000313" key="3">
    <source>
        <dbReference type="Proteomes" id="UP000319836"/>
    </source>
</evidence>
<dbReference type="EMBL" id="VBPA01000041">
    <property type="protein sequence ID" value="TMQ72758.1"/>
    <property type="molecule type" value="Genomic_DNA"/>
</dbReference>
<evidence type="ECO:0000313" key="2">
    <source>
        <dbReference type="EMBL" id="TMQ72758.1"/>
    </source>
</evidence>
<dbReference type="AlphaFoldDB" id="A0A538UA30"/>
<keyword evidence="1" id="KW-0812">Transmembrane</keyword>
<dbReference type="Proteomes" id="UP000319836">
    <property type="component" value="Unassembled WGS sequence"/>
</dbReference>
<reference evidence="2 3" key="1">
    <citation type="journal article" date="2019" name="Nat. Microbiol.">
        <title>Mediterranean grassland soil C-N compound turnover is dependent on rainfall and depth, and is mediated by genomically divergent microorganisms.</title>
        <authorList>
            <person name="Diamond S."/>
            <person name="Andeer P.F."/>
            <person name="Li Z."/>
            <person name="Crits-Christoph A."/>
            <person name="Burstein D."/>
            <person name="Anantharaman K."/>
            <person name="Lane K.R."/>
            <person name="Thomas B.C."/>
            <person name="Pan C."/>
            <person name="Northen T.R."/>
            <person name="Banfield J.F."/>
        </authorList>
    </citation>
    <scope>NUCLEOTIDE SEQUENCE [LARGE SCALE GENOMIC DNA]</scope>
    <source>
        <strain evidence="2">WS_10</strain>
    </source>
</reference>
<evidence type="ECO:0008006" key="4">
    <source>
        <dbReference type="Google" id="ProtNLM"/>
    </source>
</evidence>
<keyword evidence="1" id="KW-0472">Membrane</keyword>
<evidence type="ECO:0000256" key="1">
    <source>
        <dbReference type="SAM" id="Phobius"/>
    </source>
</evidence>
<accession>A0A538UA30</accession>
<sequence length="341" mass="38180">MSTATAGWWRRHGRALLVAGLAVAVLGMVVEGFFLYQERITHRDMQAQSDTLLTRFLSGDTAHAAGASGVAIRLQNVRFKWSDNVYIDAGDMAIRAVPLKGTTVAFDDLETFRLKLQRSVVRIPSKVLQGMFNESVFNYPGSKVRDLQVSLTRDSEGPLVELRGKINVVVWVPFAMWTKLSIDHATNTLVIDVDHLKVFGFPATRLLHFKPMNLENLMSLPPNKSLMVHGNRIMVKPFGLFPPPRIDGTMSKLSLNGDVLQLEFSGPPIPAPEADAKNYVFLRGGISQFGHFRLLDTNVLIVDRNQRTPFDFSIPRYAAVIPKSDIEVHDTKRVLVRMPDF</sequence>
<proteinExistence type="predicted"/>
<gene>
    <name evidence="2" type="ORF">E6K80_01900</name>
</gene>
<name>A0A538UA30_UNCEI</name>
<protein>
    <recommendedName>
        <fullName evidence="4">DUF2993 domain-containing protein</fullName>
    </recommendedName>
</protein>
<keyword evidence="1" id="KW-1133">Transmembrane helix</keyword>